<gene>
    <name evidence="1" type="ORF">B5J99_14135</name>
</gene>
<dbReference type="EMBL" id="CP020083">
    <property type="protein sequence ID" value="ASR52456.1"/>
    <property type="molecule type" value="Genomic_DNA"/>
</dbReference>
<organism evidence="1 2">
    <name type="scientific">Blastomonas fulva</name>
    <dbReference type="NCBI Taxonomy" id="1550728"/>
    <lineage>
        <taxon>Bacteria</taxon>
        <taxon>Pseudomonadati</taxon>
        <taxon>Pseudomonadota</taxon>
        <taxon>Alphaproteobacteria</taxon>
        <taxon>Sphingomonadales</taxon>
        <taxon>Sphingomonadaceae</taxon>
        <taxon>Blastomonas</taxon>
    </lineage>
</organism>
<name>A0ABM6M8Z6_9SPHN</name>
<protein>
    <submittedName>
        <fullName evidence="1">Uncharacterized protein</fullName>
    </submittedName>
</protein>
<reference evidence="1 2" key="1">
    <citation type="submission" date="2017-03" db="EMBL/GenBank/DDBJ databases">
        <title>Complete genome sequence of Blastomonas fulva degrading microcsystin LR.</title>
        <authorList>
            <person name="Lee H.-g."/>
            <person name="Jin L."/>
            <person name="oh H.-M."/>
        </authorList>
    </citation>
    <scope>NUCLEOTIDE SEQUENCE [LARGE SCALE GENOMIC DNA]</scope>
    <source>
        <strain evidence="1 2">T2</strain>
    </source>
</reference>
<keyword evidence="2" id="KW-1185">Reference proteome</keyword>
<evidence type="ECO:0000313" key="2">
    <source>
        <dbReference type="Proteomes" id="UP000258016"/>
    </source>
</evidence>
<dbReference type="GeneID" id="303486719"/>
<sequence length="304" mass="34089">MPWNSMPDCVEAQASAVSVYGFEVQDLPSDDAKLKLLRVTARQGAFMHVYFDEKSEADARRYAGCLGTPLNLLATELLDERNGAQWASVVFTADLKYIPPRGEMIKTRWVIFTDPNALEGQRPRPMVIETLPHEQVHDFQSRNGAITPLWFSEGHATWAGLRITGMLDPEAARLDREERLSELRAAEGPVNLGGWGQRRVKREAILRQVSPEDRARMESDPQFVPKGGSYTFTMDDFESDESMAGVRYAAALLMFEGLEKRHGAEQVRRWVLDVTSATGDVTEDQLATSVKMHFGEDLSGLLED</sequence>
<accession>A0ABM6M8Z6</accession>
<dbReference type="RefSeq" id="WP_117352732.1">
    <property type="nucleotide sequence ID" value="NZ_CP020083.1"/>
</dbReference>
<evidence type="ECO:0000313" key="1">
    <source>
        <dbReference type="EMBL" id="ASR52456.1"/>
    </source>
</evidence>
<dbReference type="Proteomes" id="UP000258016">
    <property type="component" value="Chromosome"/>
</dbReference>
<proteinExistence type="predicted"/>